<keyword evidence="2" id="KW-1185">Reference proteome</keyword>
<dbReference type="EMBL" id="MH248138">
    <property type="protein sequence ID" value="AWY08561.1"/>
    <property type="molecule type" value="Genomic_DNA"/>
</dbReference>
<name>A0A2Z4QFH7_9CAUD</name>
<proteinExistence type="predicted"/>
<dbReference type="Proteomes" id="UP000251795">
    <property type="component" value="Segment"/>
</dbReference>
<evidence type="ECO:0000313" key="1">
    <source>
        <dbReference type="EMBL" id="AWY08561.1"/>
    </source>
</evidence>
<evidence type="ECO:0000313" key="2">
    <source>
        <dbReference type="Proteomes" id="UP000251795"/>
    </source>
</evidence>
<gene>
    <name evidence="1" type="ORF">Alexandra_305</name>
</gene>
<protein>
    <submittedName>
        <fullName evidence="1">Uncharacterized protein</fullName>
    </submittedName>
</protein>
<sequence>MTEAELSIDYTVNAAKTIFANGTVEQRDALRTIANTVLSGKAAFEYEECALDTEATYRVLEEIQFSGDGRQMLPSDEIVSLDSILHKKWREAFFVAVKNMALTMHCTDPATAGQGYWPKDHHKCGLLVHRAFLWMVSSHGLLSLLSEKAAHKVSHTRLPQFIVAFQVAGKDEGHARHYTMYHPEEDAGTINVSNILPDSYKEQLIAESRANRPEEYYSVPHLSFDDLIELCERLNVIGPNSASTSKCNCEIDDDCDCDEDDDEVMTRADFDPDEIGDLRDHFWQKFGYPDDEPDMPDEDIWIPGVSQMEVQVDLPTVRLETQNQIAPRSGGKMKSRAQRPMSKRQMILLSPAQQIWHELDNEKEFGDRSFAITLVSRSTCGVSRAVATTREALAIATALMDVSK</sequence>
<accession>A0A2Z4QFH7</accession>
<organism evidence="1 2">
    <name type="scientific">Erwinia phage vB_EamM_Alexandra</name>
    <dbReference type="NCBI Taxonomy" id="2201424"/>
    <lineage>
        <taxon>Viruses</taxon>
        <taxon>Duplodnaviria</taxon>
        <taxon>Heunggongvirae</taxon>
        <taxon>Uroviricota</taxon>
        <taxon>Caudoviricetes</taxon>
        <taxon>Alexandravirus</taxon>
        <taxon>Alexandravirus alexandra</taxon>
    </lineage>
</organism>
<reference evidence="1 2" key="1">
    <citation type="submission" date="2018-04" db="EMBL/GenBank/DDBJ databases">
        <authorList>
            <person name="Go L.Y."/>
            <person name="Mitchell J.A."/>
        </authorList>
    </citation>
    <scope>NUCLEOTIDE SEQUENCE [LARGE SCALE GENOMIC DNA]</scope>
</reference>